<evidence type="ECO:0000256" key="6">
    <source>
        <dbReference type="HAMAP-Rule" id="MF_00653"/>
    </source>
</evidence>
<keyword evidence="4 6" id="KW-0813">Transport</keyword>
<keyword evidence="9" id="KW-1185">Reference proteome</keyword>
<organism evidence="8 9">
    <name type="scientific">Lentzea tibetensis</name>
    <dbReference type="NCBI Taxonomy" id="2591470"/>
    <lineage>
        <taxon>Bacteria</taxon>
        <taxon>Bacillati</taxon>
        <taxon>Actinomycetota</taxon>
        <taxon>Actinomycetes</taxon>
        <taxon>Pseudonocardiales</taxon>
        <taxon>Pseudonocardiaceae</taxon>
        <taxon>Lentzea</taxon>
    </lineage>
</organism>
<dbReference type="HAMAP" id="MF_00653">
    <property type="entry name" value="PQQ_syn_PqqB"/>
    <property type="match status" value="1"/>
</dbReference>
<dbReference type="EMBL" id="VOBR01000019">
    <property type="protein sequence ID" value="TWP48653.1"/>
    <property type="molecule type" value="Genomic_DNA"/>
</dbReference>
<evidence type="ECO:0000256" key="1">
    <source>
        <dbReference type="ARBA" id="ARBA00004886"/>
    </source>
</evidence>
<dbReference type="InterPro" id="IPR011842">
    <property type="entry name" value="PQQ_synth_PqqB"/>
</dbReference>
<dbReference type="NCBIfam" id="TIGR02108">
    <property type="entry name" value="PQQ_syn_pqqB"/>
    <property type="match status" value="1"/>
</dbReference>
<dbReference type="OrthoDB" id="9778305at2"/>
<evidence type="ECO:0000256" key="5">
    <source>
        <dbReference type="ARBA" id="ARBA00022905"/>
    </source>
</evidence>
<gene>
    <name evidence="6 8" type="primary">pqqB</name>
    <name evidence="8" type="ORF">FKR81_27400</name>
</gene>
<evidence type="ECO:0000313" key="9">
    <source>
        <dbReference type="Proteomes" id="UP000316639"/>
    </source>
</evidence>
<evidence type="ECO:0000256" key="3">
    <source>
        <dbReference type="ARBA" id="ARBA00015084"/>
    </source>
</evidence>
<dbReference type="InterPro" id="IPR001279">
    <property type="entry name" value="Metallo-B-lactamas"/>
</dbReference>
<comment type="similarity">
    <text evidence="2 6">Belongs to the PqqB family.</text>
</comment>
<dbReference type="RefSeq" id="WP_146355935.1">
    <property type="nucleotide sequence ID" value="NZ_VOBR01000019.1"/>
</dbReference>
<dbReference type="Proteomes" id="UP000316639">
    <property type="component" value="Unassembled WGS sequence"/>
</dbReference>
<comment type="caution">
    <text evidence="8">The sequence shown here is derived from an EMBL/GenBank/DDBJ whole genome shotgun (WGS) entry which is preliminary data.</text>
</comment>
<dbReference type="InterPro" id="IPR036866">
    <property type="entry name" value="RibonucZ/Hydroxyglut_hydro"/>
</dbReference>
<sequence length="294" mass="31120">MKAVLLGTTAGGGFPQWNCACALCAEVHSGRLSPRSQDCLAVSGNGADWWLVNASPDIRTQITSTPLLNPGPGPRETPLRGVLFTDAELDHTLGLLTLRGGADLSVYAPATVQHALSESFDLRTVLDGYSPWSWRQVDPDQPFTLTGGLTVTAIPISGKRPKYTRGSAVDGHWVVAYRIEDPATGGVLVYAPCLASWPAGFDDVVAGADCVLLDGTFYAASEMGSATGSSSGQAAMGHLPITLSLPELRRHPHVRRIYTHLNNTNPVLDPESAESAKLREAGVEVPPDGTVIEL</sequence>
<protein>
    <recommendedName>
        <fullName evidence="3 6">Coenzyme PQQ synthesis protein B</fullName>
    </recommendedName>
    <alternativeName>
        <fullName evidence="6">Pyrroloquinoline quinone biosynthesis protein B</fullName>
    </alternativeName>
</protein>
<dbReference type="UniPathway" id="UPA00539"/>
<name>A0A563EN40_9PSEU</name>
<dbReference type="GO" id="GO:0018189">
    <property type="term" value="P:pyrroloquinoline quinone biosynthetic process"/>
    <property type="evidence" value="ECO:0007669"/>
    <property type="project" value="UniProtKB-UniRule"/>
</dbReference>
<evidence type="ECO:0000259" key="7">
    <source>
        <dbReference type="Pfam" id="PF12706"/>
    </source>
</evidence>
<evidence type="ECO:0000313" key="8">
    <source>
        <dbReference type="EMBL" id="TWP48653.1"/>
    </source>
</evidence>
<dbReference type="AlphaFoldDB" id="A0A563EN40"/>
<keyword evidence="5 6" id="KW-0884">PQQ biosynthesis</keyword>
<reference evidence="8 9" key="1">
    <citation type="submission" date="2019-07" db="EMBL/GenBank/DDBJ databases">
        <title>Lentzea xizangensis sp. nov., isolated from Qinghai-Tibetan Plateau Soils.</title>
        <authorList>
            <person name="Huang J."/>
        </authorList>
    </citation>
    <scope>NUCLEOTIDE SEQUENCE [LARGE SCALE GENOMIC DNA]</scope>
    <source>
        <strain evidence="8 9">FXJ1.1311</strain>
    </source>
</reference>
<proteinExistence type="inferred from homology"/>
<accession>A0A563EN40</accession>
<evidence type="ECO:0000256" key="4">
    <source>
        <dbReference type="ARBA" id="ARBA00022448"/>
    </source>
</evidence>
<comment type="function">
    <text evidence="6">May be involved in the transport of PQQ or its precursor to the periplasm.</text>
</comment>
<evidence type="ECO:0000256" key="2">
    <source>
        <dbReference type="ARBA" id="ARBA00008481"/>
    </source>
</evidence>
<dbReference type="Gene3D" id="3.60.15.10">
    <property type="entry name" value="Ribonuclease Z/Hydroxyacylglutathione hydrolase-like"/>
    <property type="match status" value="1"/>
</dbReference>
<dbReference type="SUPFAM" id="SSF56281">
    <property type="entry name" value="Metallo-hydrolase/oxidoreductase"/>
    <property type="match status" value="1"/>
</dbReference>
<dbReference type="Pfam" id="PF12706">
    <property type="entry name" value="Lactamase_B_2"/>
    <property type="match status" value="1"/>
</dbReference>
<feature type="domain" description="Metallo-beta-lactamase" evidence="7">
    <location>
        <begin position="49"/>
        <end position="260"/>
    </location>
</feature>
<comment type="pathway">
    <text evidence="1 6">Cofactor biosynthesis; pyrroloquinoline quinone biosynthesis.</text>
</comment>